<comment type="caution">
    <text evidence="2">The sequence shown here is derived from an EMBL/GenBank/DDBJ whole genome shotgun (WGS) entry which is preliminary data.</text>
</comment>
<feature type="signal peptide" evidence="1">
    <location>
        <begin position="1"/>
        <end position="18"/>
    </location>
</feature>
<sequence length="145" mass="15732">MDALLIFMPLAMIGQTRLALCLGVHRNGLLFSVITVVAIRNGGVGDVEIDFIEQRKKELLFCTAAAAADAYASCFILIGECGTVLDQSNLAKTGRTSFTDNTSLQVARRTSSLVGHAAEMKLKDGICTFDAGVDLLRKWNLFIYN</sequence>
<dbReference type="InParanoid" id="A0A0V1B5U3"/>
<dbReference type="AlphaFoldDB" id="A0A0V1B5U3"/>
<proteinExistence type="predicted"/>
<reference evidence="2 3" key="1">
    <citation type="submission" date="2015-01" db="EMBL/GenBank/DDBJ databases">
        <title>Evolution of Trichinella species and genotypes.</title>
        <authorList>
            <person name="Korhonen P.K."/>
            <person name="Edoardo P."/>
            <person name="Giuseppe L.R."/>
            <person name="Gasser R.B."/>
        </authorList>
    </citation>
    <scope>NUCLEOTIDE SEQUENCE [LARGE SCALE GENOMIC DNA]</scope>
    <source>
        <strain evidence="2">ISS3</strain>
    </source>
</reference>
<gene>
    <name evidence="2" type="ORF">T01_5648</name>
</gene>
<feature type="chain" id="PRO_5006874983" evidence="1">
    <location>
        <begin position="19"/>
        <end position="145"/>
    </location>
</feature>
<dbReference type="EMBL" id="JYDH01000100">
    <property type="protein sequence ID" value="KRY32314.1"/>
    <property type="molecule type" value="Genomic_DNA"/>
</dbReference>
<evidence type="ECO:0000256" key="1">
    <source>
        <dbReference type="SAM" id="SignalP"/>
    </source>
</evidence>
<name>A0A0V1B5U3_TRISP</name>
<organism evidence="2 3">
    <name type="scientific">Trichinella spiralis</name>
    <name type="common">Trichina worm</name>
    <dbReference type="NCBI Taxonomy" id="6334"/>
    <lineage>
        <taxon>Eukaryota</taxon>
        <taxon>Metazoa</taxon>
        <taxon>Ecdysozoa</taxon>
        <taxon>Nematoda</taxon>
        <taxon>Enoplea</taxon>
        <taxon>Dorylaimia</taxon>
        <taxon>Trichinellida</taxon>
        <taxon>Trichinellidae</taxon>
        <taxon>Trichinella</taxon>
    </lineage>
</organism>
<accession>A0A0V1B5U3</accession>
<protein>
    <submittedName>
        <fullName evidence="2">Uncharacterized protein</fullName>
    </submittedName>
</protein>
<evidence type="ECO:0000313" key="2">
    <source>
        <dbReference type="EMBL" id="KRY32314.1"/>
    </source>
</evidence>
<evidence type="ECO:0000313" key="3">
    <source>
        <dbReference type="Proteomes" id="UP000054776"/>
    </source>
</evidence>
<dbReference type="OrthoDB" id="10293470at2759"/>
<keyword evidence="1" id="KW-0732">Signal</keyword>
<dbReference type="Proteomes" id="UP000054776">
    <property type="component" value="Unassembled WGS sequence"/>
</dbReference>
<keyword evidence="3" id="KW-1185">Reference proteome</keyword>